<dbReference type="Gene3D" id="2.60.120.10">
    <property type="entry name" value="Jelly Rolls"/>
    <property type="match status" value="1"/>
</dbReference>
<gene>
    <name evidence="3" type="ORF">LE190_17400</name>
</gene>
<dbReference type="EMBL" id="JAHYBX010000008">
    <property type="protein sequence ID" value="MCA1857694.1"/>
    <property type="molecule type" value="Genomic_DNA"/>
</dbReference>
<dbReference type="Pfam" id="PF07883">
    <property type="entry name" value="Cupin_2"/>
    <property type="match status" value="1"/>
</dbReference>
<feature type="signal peptide" evidence="1">
    <location>
        <begin position="1"/>
        <end position="16"/>
    </location>
</feature>
<name>A0ABS7YHH3_9BURK</name>
<evidence type="ECO:0000259" key="2">
    <source>
        <dbReference type="Pfam" id="PF07883"/>
    </source>
</evidence>
<protein>
    <submittedName>
        <fullName evidence="3">Cupin domain-containing protein</fullName>
    </submittedName>
</protein>
<proteinExistence type="predicted"/>
<dbReference type="PANTHER" id="PTHR43346:SF1">
    <property type="entry name" value="QUERCETIN 2,3-DIOXYGENASE-RELATED"/>
    <property type="match status" value="1"/>
</dbReference>
<dbReference type="InterPro" id="IPR014710">
    <property type="entry name" value="RmlC-like_jellyroll"/>
</dbReference>
<dbReference type="Proteomes" id="UP001198602">
    <property type="component" value="Unassembled WGS sequence"/>
</dbReference>
<feature type="domain" description="Cupin type-2" evidence="2">
    <location>
        <begin position="82"/>
        <end position="149"/>
    </location>
</feature>
<evidence type="ECO:0000256" key="1">
    <source>
        <dbReference type="SAM" id="SignalP"/>
    </source>
</evidence>
<keyword evidence="1" id="KW-0732">Signal</keyword>
<dbReference type="PANTHER" id="PTHR43346">
    <property type="entry name" value="LIGAND BINDING DOMAIN PROTEIN, PUTATIVE (AFU_ORTHOLOGUE AFUA_6G14370)-RELATED"/>
    <property type="match status" value="1"/>
</dbReference>
<organism evidence="3 4">
    <name type="scientific">Massilia hydrophila</name>
    <dbReference type="NCBI Taxonomy" id="3044279"/>
    <lineage>
        <taxon>Bacteria</taxon>
        <taxon>Pseudomonadati</taxon>
        <taxon>Pseudomonadota</taxon>
        <taxon>Betaproteobacteria</taxon>
        <taxon>Burkholderiales</taxon>
        <taxon>Oxalobacteraceae</taxon>
        <taxon>Telluria group</taxon>
        <taxon>Massilia</taxon>
    </lineage>
</organism>
<reference evidence="3 4" key="1">
    <citation type="submission" date="2021-07" db="EMBL/GenBank/DDBJ databases">
        <title>Characterization of Violacein-producing bacteria and related species.</title>
        <authorList>
            <person name="Wilson H.S."/>
            <person name="De Leon M.E."/>
        </authorList>
    </citation>
    <scope>NUCLEOTIDE SEQUENCE [LARGE SCALE GENOMIC DNA]</scope>
    <source>
        <strain evidence="3 4">HSC-2F05</strain>
    </source>
</reference>
<dbReference type="InterPro" id="IPR052538">
    <property type="entry name" value="Flavonoid_dioxygenase-like"/>
</dbReference>
<dbReference type="SUPFAM" id="SSF51182">
    <property type="entry name" value="RmlC-like cupins"/>
    <property type="match status" value="1"/>
</dbReference>
<sequence length="169" mass="17862">MKKLIPLLALPLLAQAQPPAPRPIPPKPGAAYSARTATIGTPASNYVVKLEQMRKLAAGEGETTYLLNGATHGFRGLSFILTETAPGGGPPLHTHDSEEAHVLTAGTMSYVVGGRRFVVSAPYILRVPANTPHTFINAGSTPLQLTAVFDSAHYTFTRVADNPLQAPGR</sequence>
<dbReference type="RefSeq" id="WP_225239889.1">
    <property type="nucleotide sequence ID" value="NZ_JAHYBX010000008.1"/>
</dbReference>
<dbReference type="InterPro" id="IPR013096">
    <property type="entry name" value="Cupin_2"/>
</dbReference>
<evidence type="ECO:0000313" key="4">
    <source>
        <dbReference type="Proteomes" id="UP001198602"/>
    </source>
</evidence>
<evidence type="ECO:0000313" key="3">
    <source>
        <dbReference type="EMBL" id="MCA1857694.1"/>
    </source>
</evidence>
<keyword evidence="4" id="KW-1185">Reference proteome</keyword>
<feature type="chain" id="PRO_5047409595" evidence="1">
    <location>
        <begin position="17"/>
        <end position="169"/>
    </location>
</feature>
<dbReference type="InterPro" id="IPR011051">
    <property type="entry name" value="RmlC_Cupin_sf"/>
</dbReference>
<accession>A0ABS7YHH3</accession>
<comment type="caution">
    <text evidence="3">The sequence shown here is derived from an EMBL/GenBank/DDBJ whole genome shotgun (WGS) entry which is preliminary data.</text>
</comment>